<keyword evidence="3" id="KW-1185">Reference proteome</keyword>
<sequence length="887" mass="102318">MDLSAKQKIIQQLLIVSRQIPRDSSLPRIYYLLEPLLTGEVESDNLLSIHESLKRDLGDEESLHYLYWSLRATANEGVARKFLKDLFDSSSFSEEWNPDDPRVLMRFLMTRIDMNPQFSSRDPSQYETYVSFILSDYTELGHHSHYPHNDYTKRLDLYRLLEEKCYIVPQNIEALTGILGRLGLLKLKTEIEEDFALLLRDVDSLQLKKTFRSIQSKMNRSTSLPRIYYILETLLTEHAKRDNLLSMYQSLQMRDLNGLNPLWYMLWVLNGTQNERLAGQYLYPLIPNPPPSDWIPTESTLLLRMILVSVDISLRDQTVFNTFTRTISSYNDYIGSVSNYPPNRPDLRMDLYRRLEESSVISTSNIEPLLNVLEILGLKALKEKVAESFASLSKAEVKKVFDALMSKLDIPRVLPRVYYLLEYLLTDDAQSNDLYSMYFSLSKRNLGKDHPLWYIAWALSHTYNESLVKEHMESLLVDNPLPHEWMPPNPKMMLRLVMVRMDLSEEFRDRDTYINFIRIVSPQDEYIGIPESFPFNQQMERMNFYRRLENVKLIRIEEISAIINGLRGIGEIKLMDRVSEDFRHFFFSHRKVTPTGYYSSAQLAHFDPSSPLYSMHGLDSSLPPPPPPPSQSSLTTPAGPILNQSGGGQSTPVSQLTGGPPPPPVIWEGGGEGGALLPSSKPPDYSSVVSEYQYHPPKTPDTMTGPTGATPLLMSPLAVPSLEERIWIDGESGEDVTRLCIKRLLDSYIFPDDKQFMLRVAHVMSRFGDPPFPLETDGGIWQVSLFAYNDNLDTRTHVRLTTKYEKISRCFGIDWTSVERRHLAIPMYSAIAARLYLSNFAEAIPPAYKVPEQAKYWWDIYMMRHESKHYMKKEDFYNTITMLSGQQ</sequence>
<dbReference type="EnsemblMetazoa" id="Aqu2.1.40609_001">
    <property type="protein sequence ID" value="Aqu2.1.40609_001"/>
    <property type="gene ID" value="Aqu2.1.40609"/>
</dbReference>
<protein>
    <submittedName>
        <fullName evidence="2">Uncharacterized protein</fullName>
    </submittedName>
</protein>
<dbReference type="Proteomes" id="UP000007879">
    <property type="component" value="Unassembled WGS sequence"/>
</dbReference>
<evidence type="ECO:0000313" key="3">
    <source>
        <dbReference type="Proteomes" id="UP000007879"/>
    </source>
</evidence>
<dbReference type="EnsemblMetazoa" id="XM_020008788.1">
    <property type="protein sequence ID" value="XP_019864347.1"/>
    <property type="gene ID" value="LOC109593749"/>
</dbReference>
<reference evidence="2" key="2">
    <citation type="submission" date="2017-05" db="UniProtKB">
        <authorList>
            <consortium name="EnsemblMetazoa"/>
        </authorList>
    </citation>
    <scope>IDENTIFICATION</scope>
</reference>
<dbReference type="OrthoDB" id="6132182at2759"/>
<accession>A0A1X7VL35</accession>
<name>A0A1X7VL35_AMPQE</name>
<reference evidence="3" key="1">
    <citation type="journal article" date="2010" name="Nature">
        <title>The Amphimedon queenslandica genome and the evolution of animal complexity.</title>
        <authorList>
            <person name="Srivastava M."/>
            <person name="Simakov O."/>
            <person name="Chapman J."/>
            <person name="Fahey B."/>
            <person name="Gauthier M.E."/>
            <person name="Mitros T."/>
            <person name="Richards G.S."/>
            <person name="Conaco C."/>
            <person name="Dacre M."/>
            <person name="Hellsten U."/>
            <person name="Larroux C."/>
            <person name="Putnam N.H."/>
            <person name="Stanke M."/>
            <person name="Adamska M."/>
            <person name="Darling A."/>
            <person name="Degnan S.M."/>
            <person name="Oakley T.H."/>
            <person name="Plachetzki D.C."/>
            <person name="Zhai Y."/>
            <person name="Adamski M."/>
            <person name="Calcino A."/>
            <person name="Cummins S.F."/>
            <person name="Goodstein D.M."/>
            <person name="Harris C."/>
            <person name="Jackson D.J."/>
            <person name="Leys S.P."/>
            <person name="Shu S."/>
            <person name="Woodcroft B.J."/>
            <person name="Vervoort M."/>
            <person name="Kosik K.S."/>
            <person name="Manning G."/>
            <person name="Degnan B.M."/>
            <person name="Rokhsar D.S."/>
        </authorList>
    </citation>
    <scope>NUCLEOTIDE SEQUENCE [LARGE SCALE GENOMIC DNA]</scope>
</reference>
<evidence type="ECO:0000256" key="1">
    <source>
        <dbReference type="SAM" id="MobiDB-lite"/>
    </source>
</evidence>
<proteinExistence type="predicted"/>
<evidence type="ECO:0000313" key="2">
    <source>
        <dbReference type="EnsemblMetazoa" id="Aqu2.1.40609_001"/>
    </source>
</evidence>
<organism evidence="2">
    <name type="scientific">Amphimedon queenslandica</name>
    <name type="common">Sponge</name>
    <dbReference type="NCBI Taxonomy" id="400682"/>
    <lineage>
        <taxon>Eukaryota</taxon>
        <taxon>Metazoa</taxon>
        <taxon>Porifera</taxon>
        <taxon>Demospongiae</taxon>
        <taxon>Heteroscleromorpha</taxon>
        <taxon>Haplosclerida</taxon>
        <taxon>Niphatidae</taxon>
        <taxon>Amphimedon</taxon>
    </lineage>
</organism>
<dbReference type="InParanoid" id="A0A1X7VL35"/>
<gene>
    <name evidence="2" type="primary">109593749</name>
</gene>
<feature type="region of interest" description="Disordered" evidence="1">
    <location>
        <begin position="615"/>
        <end position="704"/>
    </location>
</feature>
<dbReference type="KEGG" id="aqu:109593749"/>
<dbReference type="AlphaFoldDB" id="A0A1X7VL35"/>